<keyword evidence="2" id="KW-0812">Transmembrane</keyword>
<sequence>MLYWLFLLITLPAVAGCGYLLILLHEQRERALREVDAEVAHRSERRHKLRPTDYYIKIALTDPLAVARRESMLGRFGSKVAPVLITKEVYKQLEQAISEQLDERQIEAEFSLHIARSPLPEAEVRPTRSADSARSPSAKSSAPKPVSPAAVKSATPKVANPRPLVGRDSSTNVNIEEESLLLLDEPEVEHYTPPKKKRRFNPFRSLKKQKIFGGKRSKPAVEDIDPYDDLKADDKRDYTVRENLDR</sequence>
<accession>A0ABP7NNR6</accession>
<evidence type="ECO:0000256" key="2">
    <source>
        <dbReference type="SAM" id="Phobius"/>
    </source>
</evidence>
<organism evidence="3 4">
    <name type="scientific">Allohahella marinimesophila</name>
    <dbReference type="NCBI Taxonomy" id="1054972"/>
    <lineage>
        <taxon>Bacteria</taxon>
        <taxon>Pseudomonadati</taxon>
        <taxon>Pseudomonadota</taxon>
        <taxon>Gammaproteobacteria</taxon>
        <taxon>Oceanospirillales</taxon>
        <taxon>Hahellaceae</taxon>
        <taxon>Allohahella</taxon>
    </lineage>
</organism>
<keyword evidence="4" id="KW-1185">Reference proteome</keyword>
<gene>
    <name evidence="3" type="ORF">GCM10022278_07780</name>
</gene>
<evidence type="ECO:0000256" key="1">
    <source>
        <dbReference type="SAM" id="MobiDB-lite"/>
    </source>
</evidence>
<feature type="region of interest" description="Disordered" evidence="1">
    <location>
        <begin position="117"/>
        <end position="171"/>
    </location>
</feature>
<feature type="region of interest" description="Disordered" evidence="1">
    <location>
        <begin position="186"/>
        <end position="231"/>
    </location>
</feature>
<feature type="transmembrane region" description="Helical" evidence="2">
    <location>
        <begin position="6"/>
        <end position="24"/>
    </location>
</feature>
<keyword evidence="2" id="KW-1133">Transmembrane helix</keyword>
<keyword evidence="2" id="KW-0472">Membrane</keyword>
<dbReference type="RefSeq" id="WP_344803457.1">
    <property type="nucleotide sequence ID" value="NZ_BAABBO010000001.1"/>
</dbReference>
<name>A0ABP7NNR6_9GAMM</name>
<feature type="compositionally biased region" description="Basic residues" evidence="1">
    <location>
        <begin position="193"/>
        <end position="218"/>
    </location>
</feature>
<dbReference type="EMBL" id="BAABBO010000001">
    <property type="protein sequence ID" value="GAA3951045.1"/>
    <property type="molecule type" value="Genomic_DNA"/>
</dbReference>
<feature type="compositionally biased region" description="Low complexity" evidence="1">
    <location>
        <begin position="129"/>
        <end position="154"/>
    </location>
</feature>
<protein>
    <submittedName>
        <fullName evidence="3">Uncharacterized protein</fullName>
    </submittedName>
</protein>
<dbReference type="Proteomes" id="UP001501337">
    <property type="component" value="Unassembled WGS sequence"/>
</dbReference>
<reference evidence="4" key="1">
    <citation type="journal article" date="2019" name="Int. J. Syst. Evol. Microbiol.">
        <title>The Global Catalogue of Microorganisms (GCM) 10K type strain sequencing project: providing services to taxonomists for standard genome sequencing and annotation.</title>
        <authorList>
            <consortium name="The Broad Institute Genomics Platform"/>
            <consortium name="The Broad Institute Genome Sequencing Center for Infectious Disease"/>
            <person name="Wu L."/>
            <person name="Ma J."/>
        </authorList>
    </citation>
    <scope>NUCLEOTIDE SEQUENCE [LARGE SCALE GENOMIC DNA]</scope>
    <source>
        <strain evidence="4">JCM 17555</strain>
    </source>
</reference>
<proteinExistence type="predicted"/>
<evidence type="ECO:0000313" key="4">
    <source>
        <dbReference type="Proteomes" id="UP001501337"/>
    </source>
</evidence>
<comment type="caution">
    <text evidence="3">The sequence shown here is derived from an EMBL/GenBank/DDBJ whole genome shotgun (WGS) entry which is preliminary data.</text>
</comment>
<evidence type="ECO:0000313" key="3">
    <source>
        <dbReference type="EMBL" id="GAA3951045.1"/>
    </source>
</evidence>